<name>A0AAV1C4K8_OLDCO</name>
<keyword evidence="3" id="KW-1185">Reference proteome</keyword>
<sequence length="128" mass="14932">MAEFINNHRKTGQTIGVINGKAYDASNVYVIRSRTNNNNDLANDHNHHHFESPGRTYQHQGVSKPASYNTHKSSTSKATTLWMDYRQFKRKKRIATYKLYAYEGKVKNSFKNGIRWIKLKCRKIVHGF</sequence>
<feature type="region of interest" description="Disordered" evidence="1">
    <location>
        <begin position="39"/>
        <end position="72"/>
    </location>
</feature>
<reference evidence="2" key="1">
    <citation type="submission" date="2023-03" db="EMBL/GenBank/DDBJ databases">
        <authorList>
            <person name="Julca I."/>
        </authorList>
    </citation>
    <scope>NUCLEOTIDE SEQUENCE</scope>
</reference>
<organism evidence="2 3">
    <name type="scientific">Oldenlandia corymbosa var. corymbosa</name>
    <dbReference type="NCBI Taxonomy" id="529605"/>
    <lineage>
        <taxon>Eukaryota</taxon>
        <taxon>Viridiplantae</taxon>
        <taxon>Streptophyta</taxon>
        <taxon>Embryophyta</taxon>
        <taxon>Tracheophyta</taxon>
        <taxon>Spermatophyta</taxon>
        <taxon>Magnoliopsida</taxon>
        <taxon>eudicotyledons</taxon>
        <taxon>Gunneridae</taxon>
        <taxon>Pentapetalae</taxon>
        <taxon>asterids</taxon>
        <taxon>lamiids</taxon>
        <taxon>Gentianales</taxon>
        <taxon>Rubiaceae</taxon>
        <taxon>Rubioideae</taxon>
        <taxon>Spermacoceae</taxon>
        <taxon>Hedyotis-Oldenlandia complex</taxon>
        <taxon>Oldenlandia</taxon>
    </lineage>
</organism>
<evidence type="ECO:0000313" key="3">
    <source>
        <dbReference type="Proteomes" id="UP001161247"/>
    </source>
</evidence>
<dbReference type="AlphaFoldDB" id="A0AAV1C4K8"/>
<feature type="compositionally biased region" description="Polar residues" evidence="1">
    <location>
        <begin position="55"/>
        <end position="72"/>
    </location>
</feature>
<dbReference type="Pfam" id="PF12023">
    <property type="entry name" value="DUF3511"/>
    <property type="match status" value="1"/>
</dbReference>
<proteinExistence type="predicted"/>
<dbReference type="InterPro" id="IPR021899">
    <property type="entry name" value="DUF3511"/>
</dbReference>
<dbReference type="PANTHER" id="PTHR33193">
    <property type="entry name" value="DOMAIN PROTEIN, PUTATIVE (DUF3511)-RELATED"/>
    <property type="match status" value="1"/>
</dbReference>
<dbReference type="Proteomes" id="UP001161247">
    <property type="component" value="Chromosome 1"/>
</dbReference>
<dbReference type="EMBL" id="OX459118">
    <property type="protein sequence ID" value="CAI9090554.1"/>
    <property type="molecule type" value="Genomic_DNA"/>
</dbReference>
<accession>A0AAV1C4K8</accession>
<evidence type="ECO:0000313" key="2">
    <source>
        <dbReference type="EMBL" id="CAI9090554.1"/>
    </source>
</evidence>
<gene>
    <name evidence="2" type="ORF">OLC1_LOCUS2690</name>
</gene>
<evidence type="ECO:0000256" key="1">
    <source>
        <dbReference type="SAM" id="MobiDB-lite"/>
    </source>
</evidence>
<feature type="compositionally biased region" description="Basic and acidic residues" evidence="1">
    <location>
        <begin position="42"/>
        <end position="52"/>
    </location>
</feature>
<dbReference type="PANTHER" id="PTHR33193:SF13">
    <property type="entry name" value="EXPRESSED PROTEIN"/>
    <property type="match status" value="1"/>
</dbReference>
<protein>
    <submittedName>
        <fullName evidence="2">OLC1v1025354C1</fullName>
    </submittedName>
</protein>